<reference evidence="1" key="1">
    <citation type="submission" date="2020-05" db="EMBL/GenBank/DDBJ databases">
        <title>Large-scale comparative analyses of tick genomes elucidate their genetic diversity and vector capacities.</title>
        <authorList>
            <person name="Jia N."/>
            <person name="Wang J."/>
            <person name="Shi W."/>
            <person name="Du L."/>
            <person name="Sun Y."/>
            <person name="Zhan W."/>
            <person name="Jiang J."/>
            <person name="Wang Q."/>
            <person name="Zhang B."/>
            <person name="Ji P."/>
            <person name="Sakyi L.B."/>
            <person name="Cui X."/>
            <person name="Yuan T."/>
            <person name="Jiang B."/>
            <person name="Yang W."/>
            <person name="Lam T.T.-Y."/>
            <person name="Chang Q."/>
            <person name="Ding S."/>
            <person name="Wang X."/>
            <person name="Zhu J."/>
            <person name="Ruan X."/>
            <person name="Zhao L."/>
            <person name="Wei J."/>
            <person name="Que T."/>
            <person name="Du C."/>
            <person name="Cheng J."/>
            <person name="Dai P."/>
            <person name="Han X."/>
            <person name="Huang E."/>
            <person name="Gao Y."/>
            <person name="Liu J."/>
            <person name="Shao H."/>
            <person name="Ye R."/>
            <person name="Li L."/>
            <person name="Wei W."/>
            <person name="Wang X."/>
            <person name="Wang C."/>
            <person name="Yang T."/>
            <person name="Huo Q."/>
            <person name="Li W."/>
            <person name="Guo W."/>
            <person name="Chen H."/>
            <person name="Zhou L."/>
            <person name="Ni X."/>
            <person name="Tian J."/>
            <person name="Zhou Y."/>
            <person name="Sheng Y."/>
            <person name="Liu T."/>
            <person name="Pan Y."/>
            <person name="Xia L."/>
            <person name="Li J."/>
            <person name="Zhao F."/>
            <person name="Cao W."/>
        </authorList>
    </citation>
    <scope>NUCLEOTIDE SEQUENCE</scope>
    <source>
        <strain evidence="1">Dsil-2018</strain>
    </source>
</reference>
<accession>A0ACB8D3S0</accession>
<evidence type="ECO:0000313" key="2">
    <source>
        <dbReference type="Proteomes" id="UP000821865"/>
    </source>
</evidence>
<proteinExistence type="predicted"/>
<dbReference type="EMBL" id="CM023472">
    <property type="protein sequence ID" value="KAH7959119.1"/>
    <property type="molecule type" value="Genomic_DNA"/>
</dbReference>
<sequence length="654" mass="72918">MYLQQPYLYAKSGSAYLSWPNNTRERMTRNERTFMCMAFGSYKLLYDLAKFDHQPTTDEIVTFQQITFERTLHSVRTGRTEFLLIEPSDRARAYPCSTILLLHQRRLWSVRPPTDDALLTYISKLGRVLACRLMAPQLILEFIGYVTEKTLIKMHIDRRLAKIPVSLSGFGLLPWDGWRHVRPWTPSPPMPIEAPNRTAFRTHQELEWYRKMGVAVRYDYVSDFIQIYNEILEDFIDMEPETTVLHRGKVKVARKLVPQSDDDQQAHQAVGGAPRLHTYWQWAEALRLVGVRTVAGAAGTTELAPQLPVRIAKNAQHMAGPTHDLGVTPLFQQFAAMTNTPIGDFQANRLFTISMAKDTKSMAYLVTALAQGVSGTKDESPFLRAILISERLVKASKAPLLTQIPVRTAGDLRVENVKRLMVHYSPVAPNGRVAVVNLARFMIIDLSGLRSAAPYVLSFVNSLYWNARTKYVFECKYDPEVVDLITIPNASLCVVDDIAAPALNVRALVDAVFGAAGTVGDSPTGQADVYSAIRELASVIGTSACFEVGLVLTSEACRSFPVDPLVKIGKKGESVGLLQWRDKTMSKILGTSGPKVATWKGHFNDGKNKARLSYLTWYAVAQSGMLPDGYLELAGCSRPTHTGLKLEYQGTPST</sequence>
<protein>
    <submittedName>
        <fullName evidence="1">Uncharacterized protein</fullName>
    </submittedName>
</protein>
<comment type="caution">
    <text evidence="1">The sequence shown here is derived from an EMBL/GenBank/DDBJ whole genome shotgun (WGS) entry which is preliminary data.</text>
</comment>
<keyword evidence="2" id="KW-1185">Reference proteome</keyword>
<name>A0ACB8D3S0_DERSI</name>
<gene>
    <name evidence="1" type="ORF">HPB49_008351</name>
</gene>
<organism evidence="1 2">
    <name type="scientific">Dermacentor silvarum</name>
    <name type="common">Tick</name>
    <dbReference type="NCBI Taxonomy" id="543639"/>
    <lineage>
        <taxon>Eukaryota</taxon>
        <taxon>Metazoa</taxon>
        <taxon>Ecdysozoa</taxon>
        <taxon>Arthropoda</taxon>
        <taxon>Chelicerata</taxon>
        <taxon>Arachnida</taxon>
        <taxon>Acari</taxon>
        <taxon>Parasitiformes</taxon>
        <taxon>Ixodida</taxon>
        <taxon>Ixodoidea</taxon>
        <taxon>Ixodidae</taxon>
        <taxon>Rhipicephalinae</taxon>
        <taxon>Dermacentor</taxon>
    </lineage>
</organism>
<dbReference type="Proteomes" id="UP000821865">
    <property type="component" value="Chromosome 3"/>
</dbReference>
<evidence type="ECO:0000313" key="1">
    <source>
        <dbReference type="EMBL" id="KAH7959119.1"/>
    </source>
</evidence>